<protein>
    <submittedName>
        <fullName evidence="2">Uncharacterized protein</fullName>
    </submittedName>
</protein>
<feature type="transmembrane region" description="Helical" evidence="1">
    <location>
        <begin position="9"/>
        <end position="27"/>
    </location>
</feature>
<feature type="transmembrane region" description="Helical" evidence="1">
    <location>
        <begin position="33"/>
        <end position="51"/>
    </location>
</feature>
<gene>
    <name evidence="2" type="ORF">I4J89_13430</name>
</gene>
<evidence type="ECO:0000313" key="2">
    <source>
        <dbReference type="EMBL" id="MBG0562466.1"/>
    </source>
</evidence>
<organism evidence="2 3">
    <name type="scientific">Actinoplanes aureus</name>
    <dbReference type="NCBI Taxonomy" id="2792083"/>
    <lineage>
        <taxon>Bacteria</taxon>
        <taxon>Bacillati</taxon>
        <taxon>Actinomycetota</taxon>
        <taxon>Actinomycetes</taxon>
        <taxon>Micromonosporales</taxon>
        <taxon>Micromonosporaceae</taxon>
        <taxon>Actinoplanes</taxon>
    </lineage>
</organism>
<dbReference type="EMBL" id="JADQTO010000005">
    <property type="protein sequence ID" value="MBG0562466.1"/>
    <property type="molecule type" value="Genomic_DNA"/>
</dbReference>
<name>A0A931C9D8_9ACTN</name>
<dbReference type="AlphaFoldDB" id="A0A931C9D8"/>
<keyword evidence="1" id="KW-1133">Transmembrane helix</keyword>
<comment type="caution">
    <text evidence="2">The sequence shown here is derived from an EMBL/GenBank/DDBJ whole genome shotgun (WGS) entry which is preliminary data.</text>
</comment>
<proteinExistence type="predicted"/>
<dbReference type="RefSeq" id="WP_196414239.1">
    <property type="nucleotide sequence ID" value="NZ_JADQTO010000005.1"/>
</dbReference>
<evidence type="ECO:0000256" key="1">
    <source>
        <dbReference type="SAM" id="Phobius"/>
    </source>
</evidence>
<accession>A0A931C9D8</accession>
<reference evidence="2" key="1">
    <citation type="submission" date="2020-11" db="EMBL/GenBank/DDBJ databases">
        <title>Isolation and identification of active actinomycetes.</title>
        <authorList>
            <person name="Sun X."/>
        </authorList>
    </citation>
    <scope>NUCLEOTIDE SEQUENCE</scope>
    <source>
        <strain evidence="2">NEAU-A11</strain>
    </source>
</reference>
<keyword evidence="1" id="KW-0472">Membrane</keyword>
<sequence length="219" mass="24031">MPIKRAPRTVGAGLVVASVVIFAWRAAANWYPGWALLAAASVVLLIGLALLTRRALLRRRAVAWAGDAGWTAAGESSRPWPWQELRLRGDIRVTRAWTREVDGLPVTTGEIHWTGGALAGLVLARAGRGVFVVVGLPRPVPEMGLRLPYRFVGDWPRQTDPEVRQAFLDGLIAPWTVRGGELFTIEPQGGLFLDPAAFDRTVRRALRTVALLHLTQPNR</sequence>
<evidence type="ECO:0000313" key="3">
    <source>
        <dbReference type="Proteomes" id="UP000598146"/>
    </source>
</evidence>
<keyword evidence="3" id="KW-1185">Reference proteome</keyword>
<dbReference type="Proteomes" id="UP000598146">
    <property type="component" value="Unassembled WGS sequence"/>
</dbReference>
<keyword evidence="1" id="KW-0812">Transmembrane</keyword>